<reference evidence="9 10" key="2">
    <citation type="journal article" date="2014" name="Genome Announc.">
        <title>Complete Genome Sequence of the Subsurface, Mesophilic Sulfate-Reducing Bacterium Desulfovibrio aespoeensis Aspo-2.</title>
        <authorList>
            <person name="Pedersen K."/>
            <person name="Bengtsson A."/>
            <person name="Edlund J."/>
            <person name="Rabe L."/>
            <person name="Hazen T."/>
            <person name="Chakraborty R."/>
            <person name="Goodwin L."/>
            <person name="Shapiro N."/>
        </authorList>
    </citation>
    <scope>NUCLEOTIDE SEQUENCE [LARGE SCALE GENOMIC DNA]</scope>
    <source>
        <strain evidence="10">ATCC 700646 / DSM 10631 / Aspo-2</strain>
    </source>
</reference>
<feature type="transmembrane region" description="Helical" evidence="8">
    <location>
        <begin position="206"/>
        <end position="227"/>
    </location>
</feature>
<dbReference type="InterPro" id="IPR000522">
    <property type="entry name" value="ABC_transptr_permease_BtuC"/>
</dbReference>
<gene>
    <name evidence="9" type="ordered locus">Daes_2292</name>
</gene>
<dbReference type="Gene3D" id="1.10.3470.10">
    <property type="entry name" value="ABC transporter involved in vitamin B12 uptake, BtuC"/>
    <property type="match status" value="1"/>
</dbReference>
<organism evidence="9 10">
    <name type="scientific">Pseudodesulfovibrio aespoeensis (strain ATCC 700646 / DSM 10631 / Aspo-2)</name>
    <name type="common">Desulfovibrio aespoeensis</name>
    <dbReference type="NCBI Taxonomy" id="643562"/>
    <lineage>
        <taxon>Bacteria</taxon>
        <taxon>Pseudomonadati</taxon>
        <taxon>Thermodesulfobacteriota</taxon>
        <taxon>Desulfovibrionia</taxon>
        <taxon>Desulfovibrionales</taxon>
        <taxon>Desulfovibrionaceae</taxon>
    </lineage>
</organism>
<dbReference type="Pfam" id="PF01032">
    <property type="entry name" value="FecCD"/>
    <property type="match status" value="1"/>
</dbReference>
<evidence type="ECO:0000313" key="10">
    <source>
        <dbReference type="Proteomes" id="UP000002191"/>
    </source>
</evidence>
<accession>E6VTD9</accession>
<dbReference type="eggNOG" id="COG0609">
    <property type="taxonomic scope" value="Bacteria"/>
</dbReference>
<dbReference type="HOGENOM" id="CLU_013016_0_3_7"/>
<evidence type="ECO:0000256" key="5">
    <source>
        <dbReference type="ARBA" id="ARBA00022692"/>
    </source>
</evidence>
<name>E6VTD9_PSEA9</name>
<keyword evidence="4" id="KW-1003">Cell membrane</keyword>
<reference evidence="10" key="1">
    <citation type="submission" date="2010-12" db="EMBL/GenBank/DDBJ databases">
        <title>Complete sequence of Desulfovibrio aespoeensis Aspo-2.</title>
        <authorList>
            <consortium name="US DOE Joint Genome Institute"/>
            <person name="Lucas S."/>
            <person name="Copeland A."/>
            <person name="Lapidus A."/>
            <person name="Cheng J.-F."/>
            <person name="Goodwin L."/>
            <person name="Pitluck S."/>
            <person name="Chertkov O."/>
            <person name="Misra M."/>
            <person name="Detter J.C."/>
            <person name="Han C."/>
            <person name="Tapia R."/>
            <person name="Land M."/>
            <person name="Hauser L."/>
            <person name="Kyrpides N."/>
            <person name="Ivanova N."/>
            <person name="Ovchinnikova G."/>
            <person name="Pedersen K."/>
            <person name="Jagevall S."/>
            <person name="Hazen T."/>
            <person name="Woyke T."/>
        </authorList>
    </citation>
    <scope>NUCLEOTIDE SEQUENCE [LARGE SCALE GENOMIC DNA]</scope>
    <source>
        <strain evidence="10">ATCC 700646 / DSM 10631 / Aspo-2</strain>
    </source>
</reference>
<dbReference type="GO" id="GO:0005886">
    <property type="term" value="C:plasma membrane"/>
    <property type="evidence" value="ECO:0007669"/>
    <property type="project" value="UniProtKB-SubCell"/>
</dbReference>
<feature type="transmembrane region" description="Helical" evidence="8">
    <location>
        <begin position="164"/>
        <end position="186"/>
    </location>
</feature>
<evidence type="ECO:0000256" key="8">
    <source>
        <dbReference type="SAM" id="Phobius"/>
    </source>
</evidence>
<protein>
    <submittedName>
        <fullName evidence="9">Transport system permease protein</fullName>
    </submittedName>
</protein>
<keyword evidence="3" id="KW-0813">Transport</keyword>
<keyword evidence="7 8" id="KW-0472">Membrane</keyword>
<keyword evidence="5 8" id="KW-0812">Transmembrane</keyword>
<evidence type="ECO:0000256" key="1">
    <source>
        <dbReference type="ARBA" id="ARBA00004651"/>
    </source>
</evidence>
<comment type="subcellular location">
    <subcellularLocation>
        <location evidence="1">Cell membrane</location>
        <topology evidence="1">Multi-pass membrane protein</topology>
    </subcellularLocation>
</comment>
<evidence type="ECO:0000313" key="9">
    <source>
        <dbReference type="EMBL" id="ADU63298.1"/>
    </source>
</evidence>
<dbReference type="InterPro" id="IPR037294">
    <property type="entry name" value="ABC_BtuC-like"/>
</dbReference>
<evidence type="ECO:0000256" key="3">
    <source>
        <dbReference type="ARBA" id="ARBA00022448"/>
    </source>
</evidence>
<feature type="transmembrane region" description="Helical" evidence="8">
    <location>
        <begin position="252"/>
        <end position="279"/>
    </location>
</feature>
<dbReference type="AlphaFoldDB" id="E6VTD9"/>
<feature type="transmembrane region" description="Helical" evidence="8">
    <location>
        <begin position="106"/>
        <end position="126"/>
    </location>
</feature>
<dbReference type="PANTHER" id="PTHR30472">
    <property type="entry name" value="FERRIC ENTEROBACTIN TRANSPORT SYSTEM PERMEASE PROTEIN"/>
    <property type="match status" value="1"/>
</dbReference>
<dbReference type="KEGG" id="das:Daes_2292"/>
<feature type="transmembrane region" description="Helical" evidence="8">
    <location>
        <begin position="132"/>
        <end position="152"/>
    </location>
</feature>
<dbReference type="PANTHER" id="PTHR30472:SF25">
    <property type="entry name" value="ABC TRANSPORTER PERMEASE PROTEIN MJ0876-RELATED"/>
    <property type="match status" value="1"/>
</dbReference>
<comment type="similarity">
    <text evidence="2">Belongs to the binding-protein-dependent transport system permease family. FecCD subfamily.</text>
</comment>
<keyword evidence="10" id="KW-1185">Reference proteome</keyword>
<evidence type="ECO:0000256" key="4">
    <source>
        <dbReference type="ARBA" id="ARBA00022475"/>
    </source>
</evidence>
<dbReference type="RefSeq" id="WP_013515210.1">
    <property type="nucleotide sequence ID" value="NC_014844.1"/>
</dbReference>
<evidence type="ECO:0000256" key="7">
    <source>
        <dbReference type="ARBA" id="ARBA00023136"/>
    </source>
</evidence>
<dbReference type="GO" id="GO:0033214">
    <property type="term" value="P:siderophore-iron import into cell"/>
    <property type="evidence" value="ECO:0007669"/>
    <property type="project" value="TreeGrafter"/>
</dbReference>
<dbReference type="FunFam" id="1.10.3470.10:FF:000001">
    <property type="entry name" value="Vitamin B12 ABC transporter permease BtuC"/>
    <property type="match status" value="1"/>
</dbReference>
<feature type="transmembrane region" description="Helical" evidence="8">
    <location>
        <begin position="321"/>
        <end position="340"/>
    </location>
</feature>
<dbReference type="OrthoDB" id="9782305at2"/>
<proteinExistence type="inferred from homology"/>
<dbReference type="CDD" id="cd06550">
    <property type="entry name" value="TM_ABC_iron-siderophores_like"/>
    <property type="match status" value="1"/>
</dbReference>
<dbReference type="Proteomes" id="UP000002191">
    <property type="component" value="Chromosome"/>
</dbReference>
<keyword evidence="6 8" id="KW-1133">Transmembrane helix</keyword>
<dbReference type="GO" id="GO:0022857">
    <property type="term" value="F:transmembrane transporter activity"/>
    <property type="evidence" value="ECO:0007669"/>
    <property type="project" value="InterPro"/>
</dbReference>
<dbReference type="STRING" id="643562.Daes_2292"/>
<sequence precursor="true">MTTAPRPYPRQKARTGLTLLLLAAGLCVLAVAATGMGFIAITPGEVLAIVWGWLRGAADSLDPLTAGVVLEVRLPRILTSIFVGAALAVAGAVFQGLLLNPLADPFTLGVSSGAAFGAALALLLGLTFLGPATLILTAFIGACLTLLAVIAMAGRDGELSPVNLILSGVIVSAILSAGLSFIKYLADERVAVIVFWLMGSFVSRTWGDALLTGAVCLPGFAVCLLLARDLNIMSLGALQARSLGVNTGRVRLVLLLTASLMSAVCVSVSGVIGFVGLVVPHLMRLVTGPDNRWLLPASGLCGGMLLLAADTLTRAVLPHEVPIGVLTALIGGPVFCWLFSRTRAGRRHD</sequence>
<evidence type="ECO:0000256" key="2">
    <source>
        <dbReference type="ARBA" id="ARBA00007935"/>
    </source>
</evidence>
<dbReference type="EMBL" id="CP002431">
    <property type="protein sequence ID" value="ADU63298.1"/>
    <property type="molecule type" value="Genomic_DNA"/>
</dbReference>
<dbReference type="SUPFAM" id="SSF81345">
    <property type="entry name" value="ABC transporter involved in vitamin B12 uptake, BtuC"/>
    <property type="match status" value="1"/>
</dbReference>
<evidence type="ECO:0000256" key="6">
    <source>
        <dbReference type="ARBA" id="ARBA00022989"/>
    </source>
</evidence>
<feature type="transmembrane region" description="Helical" evidence="8">
    <location>
        <begin position="77"/>
        <end position="99"/>
    </location>
</feature>